<evidence type="ECO:0000256" key="5">
    <source>
        <dbReference type="ARBA" id="ARBA00023128"/>
    </source>
</evidence>
<evidence type="ECO:0000256" key="1">
    <source>
        <dbReference type="ARBA" id="ARBA00004434"/>
    </source>
</evidence>
<dbReference type="EMBL" id="OU892286">
    <property type="protein sequence ID" value="CAG9761585.1"/>
    <property type="molecule type" value="Genomic_DNA"/>
</dbReference>
<evidence type="ECO:0000256" key="8">
    <source>
        <dbReference type="SAM" id="Phobius"/>
    </source>
</evidence>
<protein>
    <recommendedName>
        <fullName evidence="9">Letm1 RBD domain-containing protein</fullName>
    </recommendedName>
</protein>
<dbReference type="PANTHER" id="PTHR14009:SF13">
    <property type="entry name" value="LETM1 DOMAIN-CONTAINING PROTEIN 1"/>
    <property type="match status" value="1"/>
</dbReference>
<dbReference type="GO" id="GO:0005743">
    <property type="term" value="C:mitochondrial inner membrane"/>
    <property type="evidence" value="ECO:0007669"/>
    <property type="project" value="UniProtKB-SubCell"/>
</dbReference>
<keyword evidence="5 7" id="KW-0496">Mitochondrion</keyword>
<keyword evidence="4 8" id="KW-1133">Transmembrane helix</keyword>
<evidence type="ECO:0000259" key="9">
    <source>
        <dbReference type="PROSITE" id="PS51758"/>
    </source>
</evidence>
<feature type="domain" description="Letm1 RBD" evidence="9">
    <location>
        <begin position="180"/>
        <end position="367"/>
    </location>
</feature>
<evidence type="ECO:0000313" key="11">
    <source>
        <dbReference type="Proteomes" id="UP001152799"/>
    </source>
</evidence>
<keyword evidence="2 8" id="KW-0812">Transmembrane</keyword>
<reference evidence="10" key="1">
    <citation type="submission" date="2022-01" db="EMBL/GenBank/DDBJ databases">
        <authorList>
            <person name="King R."/>
        </authorList>
    </citation>
    <scope>NUCLEOTIDE SEQUENCE</scope>
</reference>
<proteinExistence type="predicted"/>
<dbReference type="Proteomes" id="UP001152799">
    <property type="component" value="Chromosome 10"/>
</dbReference>
<dbReference type="Pfam" id="PF07766">
    <property type="entry name" value="LETM1_RBD"/>
    <property type="match status" value="1"/>
</dbReference>
<name>A0A9N9QKQ4_9CUCU</name>
<dbReference type="GO" id="GO:0030003">
    <property type="term" value="P:intracellular monoatomic cation homeostasis"/>
    <property type="evidence" value="ECO:0007669"/>
    <property type="project" value="TreeGrafter"/>
</dbReference>
<comment type="subcellular location">
    <subcellularLocation>
        <location evidence="1">Mitochondrion inner membrane</location>
        <topology evidence="1">Single-pass membrane protein</topology>
    </subcellularLocation>
</comment>
<dbReference type="InterPro" id="IPR033122">
    <property type="entry name" value="LETM1-like_RBD"/>
</dbReference>
<evidence type="ECO:0000256" key="3">
    <source>
        <dbReference type="ARBA" id="ARBA00022792"/>
    </source>
</evidence>
<dbReference type="AlphaFoldDB" id="A0A9N9QKQ4"/>
<keyword evidence="11" id="KW-1185">Reference proteome</keyword>
<accession>A0A9N9QKQ4</accession>
<sequence length="367" mass="43421">MALSLILRTCSRSKLSCKLTHPAISYSNSSGEKPNEIRKSHEKSVYKREEAKRIRFYILNRFIEYLKNYDKVLEKNFPTTMKTYKVFTEGTWSFIADTRHYFKIVAMLNSSKGSYTKLLRREIELQHQMPKDITKVAPVLLFSTLPFAFYILLPLIYALPKQLLTSHFWTEEQKVKFETEYLHDRLVHNKPVFRHLQSQLKFIKHHRKNRDLYEKWNKTLGLLGSGDQPTIECILACKELFKDEPYHLLYLSRNHVFHLLRVHGIHAGWFRRTRLADRALGLIEMDRAIMREGGVHNLPLEALRKACYLRGFHTKDVSHKCQIQWLTDWIKISSNTDKDSLSLLLHAPIFLGYNEPSNWRLLHPERV</sequence>
<evidence type="ECO:0000256" key="6">
    <source>
        <dbReference type="ARBA" id="ARBA00023136"/>
    </source>
</evidence>
<evidence type="ECO:0000256" key="2">
    <source>
        <dbReference type="ARBA" id="ARBA00022692"/>
    </source>
</evidence>
<keyword evidence="6 8" id="KW-0472">Membrane</keyword>
<evidence type="ECO:0000313" key="10">
    <source>
        <dbReference type="EMBL" id="CAG9761585.1"/>
    </source>
</evidence>
<feature type="transmembrane region" description="Helical" evidence="8">
    <location>
        <begin position="136"/>
        <end position="159"/>
    </location>
</feature>
<dbReference type="GO" id="GO:0043022">
    <property type="term" value="F:ribosome binding"/>
    <property type="evidence" value="ECO:0007669"/>
    <property type="project" value="InterPro"/>
</dbReference>
<dbReference type="PROSITE" id="PS51758">
    <property type="entry name" value="LETM1_RBD"/>
    <property type="match status" value="1"/>
</dbReference>
<evidence type="ECO:0000256" key="4">
    <source>
        <dbReference type="ARBA" id="ARBA00022989"/>
    </source>
</evidence>
<organism evidence="10 11">
    <name type="scientific">Ceutorhynchus assimilis</name>
    <name type="common">cabbage seed weevil</name>
    <dbReference type="NCBI Taxonomy" id="467358"/>
    <lineage>
        <taxon>Eukaryota</taxon>
        <taxon>Metazoa</taxon>
        <taxon>Ecdysozoa</taxon>
        <taxon>Arthropoda</taxon>
        <taxon>Hexapoda</taxon>
        <taxon>Insecta</taxon>
        <taxon>Pterygota</taxon>
        <taxon>Neoptera</taxon>
        <taxon>Endopterygota</taxon>
        <taxon>Coleoptera</taxon>
        <taxon>Polyphaga</taxon>
        <taxon>Cucujiformia</taxon>
        <taxon>Curculionidae</taxon>
        <taxon>Ceutorhynchinae</taxon>
        <taxon>Ceutorhynchus</taxon>
    </lineage>
</organism>
<dbReference type="PANTHER" id="PTHR14009">
    <property type="entry name" value="LEUCINE ZIPPER-EF-HAND CONTAINING TRANSMEMBRANE PROTEIN"/>
    <property type="match status" value="1"/>
</dbReference>
<evidence type="ECO:0000256" key="7">
    <source>
        <dbReference type="PROSITE-ProRule" id="PRU01094"/>
    </source>
</evidence>
<dbReference type="InterPro" id="IPR044202">
    <property type="entry name" value="LETM1/MDM38-like"/>
</dbReference>
<dbReference type="OrthoDB" id="73691at2759"/>
<keyword evidence="3" id="KW-0999">Mitochondrion inner membrane</keyword>
<gene>
    <name evidence="10" type="ORF">CEUTPL_LOCUS2285</name>
</gene>